<keyword evidence="2" id="KW-0408">Iron</keyword>
<dbReference type="Pfam" id="PF05726">
    <property type="entry name" value="Pirin_C"/>
    <property type="match status" value="1"/>
</dbReference>
<feature type="binding site" evidence="2">
    <location>
        <position position="107"/>
    </location>
    <ligand>
        <name>Fe cation</name>
        <dbReference type="ChEBI" id="CHEBI:24875"/>
    </ligand>
</feature>
<evidence type="ECO:0000256" key="2">
    <source>
        <dbReference type="PIRSR" id="PIRSR006232-1"/>
    </source>
</evidence>
<proteinExistence type="inferred from homology"/>
<organism evidence="7 8">
    <name type="scientific">Dokdonella fugitiva</name>
    <dbReference type="NCBI Taxonomy" id="328517"/>
    <lineage>
        <taxon>Bacteria</taxon>
        <taxon>Pseudomonadati</taxon>
        <taxon>Pseudomonadota</taxon>
        <taxon>Gammaproteobacteria</taxon>
        <taxon>Lysobacterales</taxon>
        <taxon>Rhodanobacteraceae</taxon>
        <taxon>Dokdonella</taxon>
    </lineage>
</organism>
<evidence type="ECO:0000259" key="6">
    <source>
        <dbReference type="Pfam" id="PF05726"/>
    </source>
</evidence>
<feature type="binding site" evidence="2">
    <location>
        <position position="105"/>
    </location>
    <ligand>
        <name>Fe cation</name>
        <dbReference type="ChEBI" id="CHEBI:24875"/>
    </ligand>
</feature>
<evidence type="ECO:0000259" key="5">
    <source>
        <dbReference type="Pfam" id="PF02678"/>
    </source>
</evidence>
<evidence type="ECO:0000313" key="7">
    <source>
        <dbReference type="EMBL" id="TCO38908.1"/>
    </source>
</evidence>
<dbReference type="InterPro" id="IPR011051">
    <property type="entry name" value="RmlC_Cupin_sf"/>
</dbReference>
<keyword evidence="2" id="KW-0479">Metal-binding</keyword>
<dbReference type="InterPro" id="IPR014710">
    <property type="entry name" value="RmlC-like_jellyroll"/>
</dbReference>
<keyword evidence="8" id="KW-1185">Reference proteome</keyword>
<dbReference type="Proteomes" id="UP000294862">
    <property type="component" value="Unassembled WGS sequence"/>
</dbReference>
<evidence type="ECO:0000256" key="1">
    <source>
        <dbReference type="ARBA" id="ARBA00008416"/>
    </source>
</evidence>
<dbReference type="GO" id="GO:0046872">
    <property type="term" value="F:metal ion binding"/>
    <property type="evidence" value="ECO:0007669"/>
    <property type="project" value="UniProtKB-KW"/>
</dbReference>
<comment type="similarity">
    <text evidence="1 3">Belongs to the pirin family.</text>
</comment>
<protein>
    <recommendedName>
        <fullName evidence="9">Quercetin 2,3-dioxygenase</fullName>
    </recommendedName>
</protein>
<reference evidence="7 8" key="1">
    <citation type="journal article" date="2015" name="Stand. Genomic Sci.">
        <title>Genomic Encyclopedia of Bacterial and Archaeal Type Strains, Phase III: the genomes of soil and plant-associated and newly described type strains.</title>
        <authorList>
            <person name="Whitman W.B."/>
            <person name="Woyke T."/>
            <person name="Klenk H.P."/>
            <person name="Zhou Y."/>
            <person name="Lilburn T.G."/>
            <person name="Beck B.J."/>
            <person name="De Vos P."/>
            <person name="Vandamme P."/>
            <person name="Eisen J.A."/>
            <person name="Garrity G."/>
            <person name="Hugenholtz P."/>
            <person name="Kyrpides N.C."/>
        </authorList>
    </citation>
    <scope>NUCLEOTIDE SEQUENCE [LARGE SCALE GENOMIC DNA]</scope>
    <source>
        <strain evidence="7 8">A3</strain>
    </source>
</reference>
<name>A0A4R2I6T4_9GAMM</name>
<dbReference type="InterPro" id="IPR003829">
    <property type="entry name" value="Pirin_N_dom"/>
</dbReference>
<sequence>MKKVLAVQAAPRPHWVGDGFPARSMFSYNSHGQALSPFLLLDYAGPMAFEPAARPRGVGEHPHRGFETVTIVYEGEVAHRDSTGAGGRIGPGDVQWMTAASGILHEEFHSEAFTRSGGLLEMVQLWVNLPAKDKMSAPGYQTLLDAEIPRVALPGDAGSVRVIAGEYAGQRGPARTFTPVDVWDVRLAAGRRAAFELHDGHTTALVVLHGTVLVNGSEIAREAQLVVLDRAGSTIEVEANGDATLLLLAGEPIDEPIAGYGPFVMNSAEEIQQAIDDFNSGRSAASRSLRESNRARRRSRGAGASPQPLANESRKVTVRLNTGFASAWSARSATK</sequence>
<feature type="domain" description="Pirin N-terminal" evidence="5">
    <location>
        <begin position="22"/>
        <end position="127"/>
    </location>
</feature>
<feature type="domain" description="Pirin C-terminal" evidence="6">
    <location>
        <begin position="182"/>
        <end position="282"/>
    </location>
</feature>
<dbReference type="PANTHER" id="PTHR43594">
    <property type="entry name" value="QUERCETIN 2,3-DIOXYGENASE"/>
    <property type="match status" value="1"/>
</dbReference>
<comment type="cofactor">
    <cofactor evidence="2">
        <name>Fe cation</name>
        <dbReference type="ChEBI" id="CHEBI:24875"/>
    </cofactor>
    <text evidence="2">Binds 1 Fe cation per subunit.</text>
</comment>
<dbReference type="PIRSF" id="PIRSF006232">
    <property type="entry name" value="Pirin"/>
    <property type="match status" value="1"/>
</dbReference>
<dbReference type="Pfam" id="PF02678">
    <property type="entry name" value="Pirin"/>
    <property type="match status" value="1"/>
</dbReference>
<dbReference type="Gene3D" id="2.60.120.10">
    <property type="entry name" value="Jelly Rolls"/>
    <property type="match status" value="2"/>
</dbReference>
<dbReference type="AlphaFoldDB" id="A0A4R2I6T4"/>
<evidence type="ECO:0000256" key="3">
    <source>
        <dbReference type="RuleBase" id="RU003457"/>
    </source>
</evidence>
<gene>
    <name evidence="7" type="ORF">EV148_107196</name>
</gene>
<dbReference type="OrthoDB" id="9780903at2"/>
<accession>A0A4R2I6T4</accession>
<dbReference type="EMBL" id="SLWQ01000007">
    <property type="protein sequence ID" value="TCO38908.1"/>
    <property type="molecule type" value="Genomic_DNA"/>
</dbReference>
<dbReference type="PANTHER" id="PTHR43594:SF1">
    <property type="entry name" value="QUERCETIN 2,3-DIOXYGENASE PA2418-RELATED"/>
    <property type="match status" value="1"/>
</dbReference>
<dbReference type="CDD" id="cd02247">
    <property type="entry name" value="cupin_pirin_C"/>
    <property type="match status" value="1"/>
</dbReference>
<feature type="binding site" evidence="2">
    <location>
        <position position="63"/>
    </location>
    <ligand>
        <name>Fe cation</name>
        <dbReference type="ChEBI" id="CHEBI:24875"/>
    </ligand>
</feature>
<evidence type="ECO:0000313" key="8">
    <source>
        <dbReference type="Proteomes" id="UP000294862"/>
    </source>
</evidence>
<comment type="caution">
    <text evidence="7">The sequence shown here is derived from an EMBL/GenBank/DDBJ whole genome shotgun (WGS) entry which is preliminary data.</text>
</comment>
<feature type="region of interest" description="Disordered" evidence="4">
    <location>
        <begin position="280"/>
        <end position="315"/>
    </location>
</feature>
<dbReference type="InterPro" id="IPR053186">
    <property type="entry name" value="QDO-related"/>
</dbReference>
<dbReference type="RefSeq" id="WP_131999132.1">
    <property type="nucleotide sequence ID" value="NZ_SLWQ01000007.1"/>
</dbReference>
<feature type="binding site" evidence="2">
    <location>
        <position position="61"/>
    </location>
    <ligand>
        <name>Fe cation</name>
        <dbReference type="ChEBI" id="CHEBI:24875"/>
    </ligand>
</feature>
<evidence type="ECO:0000256" key="4">
    <source>
        <dbReference type="SAM" id="MobiDB-lite"/>
    </source>
</evidence>
<dbReference type="SUPFAM" id="SSF51182">
    <property type="entry name" value="RmlC-like cupins"/>
    <property type="match status" value="1"/>
</dbReference>
<dbReference type="InterPro" id="IPR008778">
    <property type="entry name" value="Pirin_C_dom"/>
</dbReference>
<dbReference type="CDD" id="cd02909">
    <property type="entry name" value="cupin_pirin_N"/>
    <property type="match status" value="1"/>
</dbReference>
<dbReference type="InterPro" id="IPR012093">
    <property type="entry name" value="Pirin"/>
</dbReference>
<evidence type="ECO:0008006" key="9">
    <source>
        <dbReference type="Google" id="ProtNLM"/>
    </source>
</evidence>